<dbReference type="STRING" id="1798647.A2855_01640"/>
<name>A0A1G2C9A2_9BACT</name>
<gene>
    <name evidence="3" type="ORF">A2855_01640</name>
</gene>
<proteinExistence type="predicted"/>
<protein>
    <submittedName>
        <fullName evidence="3">Methyltransferase</fullName>
    </submittedName>
</protein>
<comment type="caution">
    <text evidence="3">The sequence shown here is derived from an EMBL/GenBank/DDBJ whole genome shotgun (WGS) entry which is preliminary data.</text>
</comment>
<dbReference type="GO" id="GO:0008168">
    <property type="term" value="F:methyltransferase activity"/>
    <property type="evidence" value="ECO:0007669"/>
    <property type="project" value="UniProtKB-KW"/>
</dbReference>
<organism evidence="3 4">
    <name type="scientific">Candidatus Liptonbacteria bacterium RIFCSPHIGHO2_01_FULL_57_28</name>
    <dbReference type="NCBI Taxonomy" id="1798647"/>
    <lineage>
        <taxon>Bacteria</taxon>
        <taxon>Candidatus Liptoniibacteriota</taxon>
    </lineage>
</organism>
<reference evidence="3 4" key="1">
    <citation type="journal article" date="2016" name="Nat. Commun.">
        <title>Thousands of microbial genomes shed light on interconnected biogeochemical processes in an aquifer system.</title>
        <authorList>
            <person name="Anantharaman K."/>
            <person name="Brown C.T."/>
            <person name="Hug L.A."/>
            <person name="Sharon I."/>
            <person name="Castelle C.J."/>
            <person name="Probst A.J."/>
            <person name="Thomas B.C."/>
            <person name="Singh A."/>
            <person name="Wilkins M.J."/>
            <person name="Karaoz U."/>
            <person name="Brodie E.L."/>
            <person name="Williams K.H."/>
            <person name="Hubbard S.S."/>
            <person name="Banfield J.F."/>
        </authorList>
    </citation>
    <scope>NUCLEOTIDE SEQUENCE [LARGE SCALE GENOMIC DNA]</scope>
</reference>
<dbReference type="Gene3D" id="6.10.250.3100">
    <property type="match status" value="1"/>
</dbReference>
<dbReference type="Pfam" id="PF08421">
    <property type="entry name" value="Methyltransf_13"/>
    <property type="match status" value="1"/>
</dbReference>
<dbReference type="PANTHER" id="PTHR43861:SF5">
    <property type="entry name" value="BLL5978 PROTEIN"/>
    <property type="match status" value="1"/>
</dbReference>
<evidence type="ECO:0000313" key="3">
    <source>
        <dbReference type="EMBL" id="OGY97952.1"/>
    </source>
</evidence>
<feature type="domain" description="C-methyltransferase" evidence="2">
    <location>
        <begin position="250"/>
        <end position="407"/>
    </location>
</feature>
<dbReference type="GO" id="GO:0032259">
    <property type="term" value="P:methylation"/>
    <property type="evidence" value="ECO:0007669"/>
    <property type="project" value="UniProtKB-KW"/>
</dbReference>
<dbReference type="InterPro" id="IPR029063">
    <property type="entry name" value="SAM-dependent_MTases_sf"/>
</dbReference>
<evidence type="ECO:0000259" key="2">
    <source>
        <dbReference type="Pfam" id="PF08484"/>
    </source>
</evidence>
<evidence type="ECO:0000313" key="4">
    <source>
        <dbReference type="Proteomes" id="UP000179059"/>
    </source>
</evidence>
<keyword evidence="3" id="KW-0489">Methyltransferase</keyword>
<dbReference type="EMBL" id="MHKX01000020">
    <property type="protein sequence ID" value="OGY97952.1"/>
    <property type="molecule type" value="Genomic_DNA"/>
</dbReference>
<dbReference type="SUPFAM" id="SSF53335">
    <property type="entry name" value="S-adenosyl-L-methionine-dependent methyltransferases"/>
    <property type="match status" value="1"/>
</dbReference>
<evidence type="ECO:0000259" key="1">
    <source>
        <dbReference type="Pfam" id="PF08421"/>
    </source>
</evidence>
<dbReference type="Gene3D" id="3.40.50.150">
    <property type="entry name" value="Vaccinia Virus protein VP39"/>
    <property type="match status" value="1"/>
</dbReference>
<dbReference type="CDD" id="cd02440">
    <property type="entry name" value="AdoMet_MTases"/>
    <property type="match status" value="1"/>
</dbReference>
<dbReference type="Pfam" id="PF08484">
    <property type="entry name" value="Methyltransf_14"/>
    <property type="match status" value="1"/>
</dbReference>
<keyword evidence="3" id="KW-0808">Transferase</keyword>
<dbReference type="InterPro" id="IPR038576">
    <property type="entry name" value="Methyltransf_Zn-bd_dom_put_sf"/>
</dbReference>
<dbReference type="InterPro" id="IPR013691">
    <property type="entry name" value="MeTrfase_14"/>
</dbReference>
<accession>A0A1G2C9A2</accession>
<sequence length="412" mass="45959">MGNIRNCRFCKSRDLVPYLNLGSHPHSDRFLRPEQLDEPEVYYPLKVVLCRACGLNQLSYTVDPKVLYQEEYLYESPKSGSGLEHYHSFAKETVKRFGLGKRDLVVDIGSNIGTLLKGFKKAGTRVLGVDPAKNIAALATKAGVPTIPDFFTSAVAAQARRRYGAASVITGTNVFAHVSDHNSFLASVKKLLAPGGVFIFESPHLLYLIKNLEYDTVYAQHLLYLSLQPVMRLVKKNGLEVFRVEEYPGMHGGSFRVFMARKGERKVEPGVARLLAKERKAGIHSLGTLKKFAARVAKHRLALVLLLDGLQKRGKRIAIVSTPAKGMTLLNYCKIGTERIEFATERRDGLKCGRFTPGGHIPIVPDGELLKKRPNYALLLAWNFADDIMKNLAAYRKQGGKFIIPIPWPKIK</sequence>
<dbReference type="PANTHER" id="PTHR43861">
    <property type="entry name" value="TRANS-ACONITATE 2-METHYLTRANSFERASE-RELATED"/>
    <property type="match status" value="1"/>
</dbReference>
<dbReference type="Proteomes" id="UP000179059">
    <property type="component" value="Unassembled WGS sequence"/>
</dbReference>
<feature type="domain" description="Methyltransferase putative zinc binding" evidence="1">
    <location>
        <begin position="7"/>
        <end position="68"/>
    </location>
</feature>
<dbReference type="Pfam" id="PF13489">
    <property type="entry name" value="Methyltransf_23"/>
    <property type="match status" value="1"/>
</dbReference>
<dbReference type="Gene3D" id="6.20.50.110">
    <property type="entry name" value="Methyltransferase, zinc-binding domain"/>
    <property type="match status" value="1"/>
</dbReference>
<dbReference type="Gene3D" id="3.40.50.720">
    <property type="entry name" value="NAD(P)-binding Rossmann-like Domain"/>
    <property type="match status" value="1"/>
</dbReference>
<dbReference type="AlphaFoldDB" id="A0A1G2C9A2"/>
<dbReference type="InterPro" id="IPR013630">
    <property type="entry name" value="Methyltransf_Zn-bd_dom_put"/>
</dbReference>